<feature type="transmembrane region" description="Helical" evidence="13">
    <location>
        <begin position="182"/>
        <end position="205"/>
    </location>
</feature>
<dbReference type="GO" id="GO:0032511">
    <property type="term" value="P:late endosome to vacuole transport via multivesicular body sorting pathway"/>
    <property type="evidence" value="ECO:0007669"/>
    <property type="project" value="TreeGrafter"/>
</dbReference>
<reference evidence="15" key="1">
    <citation type="journal article" date="2013" name="Science">
        <title>Comparative analysis of bat genomes provides insight into the evolution of flight and immunity.</title>
        <authorList>
            <person name="Zhang G."/>
            <person name="Cowled C."/>
            <person name="Shi Z."/>
            <person name="Huang Z."/>
            <person name="Bishop-Lilly K.A."/>
            <person name="Fang X."/>
            <person name="Wynne J.W."/>
            <person name="Xiong Z."/>
            <person name="Baker M.L."/>
            <person name="Zhao W."/>
            <person name="Tachedjian M."/>
            <person name="Zhu Y."/>
            <person name="Zhou P."/>
            <person name="Jiang X."/>
            <person name="Ng J."/>
            <person name="Yang L."/>
            <person name="Wu L."/>
            <person name="Xiao J."/>
            <person name="Feng Y."/>
            <person name="Chen Y."/>
            <person name="Sun X."/>
            <person name="Zhang Y."/>
            <person name="Marsh G.A."/>
            <person name="Crameri G."/>
            <person name="Broder C.C."/>
            <person name="Frey K.G."/>
            <person name="Wang L.F."/>
            <person name="Wang J."/>
        </authorList>
    </citation>
    <scope>NUCLEOTIDE SEQUENCE [LARGE SCALE GENOMIC DNA]</scope>
</reference>
<evidence type="ECO:0000256" key="7">
    <source>
        <dbReference type="ARBA" id="ARBA00023034"/>
    </source>
</evidence>
<dbReference type="PANTHER" id="PTHR12050">
    <property type="entry name" value="LEPTIN RECEPTOR-RELATED"/>
    <property type="match status" value="1"/>
</dbReference>
<feature type="transmembrane region" description="Helical" evidence="13">
    <location>
        <begin position="275"/>
        <end position="301"/>
    </location>
</feature>
<feature type="transmembrane region" description="Helical" evidence="13">
    <location>
        <begin position="211"/>
        <end position="229"/>
    </location>
</feature>
<dbReference type="GO" id="GO:0060400">
    <property type="term" value="P:negative regulation of growth hormone receptor signaling pathway"/>
    <property type="evidence" value="ECO:0007669"/>
    <property type="project" value="TreeGrafter"/>
</dbReference>
<keyword evidence="6 13" id="KW-1133">Transmembrane helix</keyword>
<sequence>MAGIKGTSAAPGSMVLRWSRLLRSRLSSELRFQPLAFPLSLHYGQLQAGALAEIGPCLGHPVPPPEHHLLGSSSIKLNSSELPPTPTFAEFLTGFPLPDMSTLTPFFFPCRSQFPISFQRSHCLQCSRLWALNPLVPNDFSSWADFTAGRCQRMAPRNAVFVVIVQGRLGGISTFIYGQTRAWCLCTLVLLSFSGAIGLTFLMLGCALEDYGVYWPLFVLIFHAISPIPHFIAKRATYDSDATSSACRELAYFFTTGIVVSAFGFPVILARVAVIKWGACGLVLAGNAVIFLTIQGFFLVFGRGDDFSWEQW</sequence>
<accession>L5K605</accession>
<evidence type="ECO:0000256" key="5">
    <source>
        <dbReference type="ARBA" id="ARBA00022753"/>
    </source>
</evidence>
<gene>
    <name evidence="14" type="ORF">PAL_GLEAN10023837</name>
</gene>
<evidence type="ECO:0000256" key="8">
    <source>
        <dbReference type="ARBA" id="ARBA00023136"/>
    </source>
</evidence>
<evidence type="ECO:0000256" key="2">
    <source>
        <dbReference type="ARBA" id="ARBA00004653"/>
    </source>
</evidence>
<evidence type="ECO:0000256" key="10">
    <source>
        <dbReference type="ARBA" id="ARBA00042171"/>
    </source>
</evidence>
<keyword evidence="14" id="KW-0675">Receptor</keyword>
<dbReference type="InterPro" id="IPR007262">
    <property type="entry name" value="Vps55/LEPROT"/>
</dbReference>
<protein>
    <recommendedName>
        <fullName evidence="9">Leptin receptor gene-related protein</fullName>
    </recommendedName>
    <alternativeName>
        <fullName evidence="10">Endospanin-1</fullName>
    </alternativeName>
    <alternativeName>
        <fullName evidence="11">OB-R gene-related protein</fullName>
    </alternativeName>
</protein>
<keyword evidence="4 13" id="KW-0812">Transmembrane</keyword>
<keyword evidence="8 13" id="KW-0472">Membrane</keyword>
<name>L5K605_PTEAL</name>
<evidence type="ECO:0000256" key="6">
    <source>
        <dbReference type="ARBA" id="ARBA00022989"/>
    </source>
</evidence>
<dbReference type="EMBL" id="KB031032">
    <property type="protein sequence ID" value="ELK06231.1"/>
    <property type="molecule type" value="Genomic_DNA"/>
</dbReference>
<dbReference type="GO" id="GO:0000139">
    <property type="term" value="C:Golgi membrane"/>
    <property type="evidence" value="ECO:0007669"/>
    <property type="project" value="UniProtKB-SubCell"/>
</dbReference>
<comment type="subunit">
    <text evidence="12">Interacts with LEPR. Interacts with RAB13.</text>
</comment>
<evidence type="ECO:0000256" key="9">
    <source>
        <dbReference type="ARBA" id="ARBA00040088"/>
    </source>
</evidence>
<dbReference type="Proteomes" id="UP000010552">
    <property type="component" value="Unassembled WGS sequence"/>
</dbReference>
<dbReference type="STRING" id="9402.L5K605"/>
<keyword evidence="7" id="KW-0333">Golgi apparatus</keyword>
<evidence type="ECO:0000256" key="11">
    <source>
        <dbReference type="ARBA" id="ARBA00042793"/>
    </source>
</evidence>
<dbReference type="eggNOG" id="KOG2174">
    <property type="taxonomic scope" value="Eukaryota"/>
</dbReference>
<dbReference type="PANTHER" id="PTHR12050:SF3">
    <property type="entry name" value="LEPTIN RECEPTOR GENE-RELATED PROTEIN"/>
    <property type="match status" value="1"/>
</dbReference>
<evidence type="ECO:0000256" key="12">
    <source>
        <dbReference type="ARBA" id="ARBA00046770"/>
    </source>
</evidence>
<dbReference type="GO" id="GO:0010008">
    <property type="term" value="C:endosome membrane"/>
    <property type="evidence" value="ECO:0007669"/>
    <property type="project" value="UniProtKB-SubCell"/>
</dbReference>
<evidence type="ECO:0000313" key="15">
    <source>
        <dbReference type="Proteomes" id="UP000010552"/>
    </source>
</evidence>
<evidence type="ECO:0000256" key="3">
    <source>
        <dbReference type="ARBA" id="ARBA00005645"/>
    </source>
</evidence>
<comment type="subcellular location">
    <subcellularLocation>
        <location evidence="1">Endosome membrane</location>
    </subcellularLocation>
    <subcellularLocation>
        <location evidence="2">Golgi apparatus membrane</location>
        <topology evidence="2">Multi-pass membrane protein</topology>
    </subcellularLocation>
</comment>
<dbReference type="Pfam" id="PF04133">
    <property type="entry name" value="Vps55"/>
    <property type="match status" value="1"/>
</dbReference>
<dbReference type="InParanoid" id="L5K605"/>
<evidence type="ECO:0000256" key="1">
    <source>
        <dbReference type="ARBA" id="ARBA00004608"/>
    </source>
</evidence>
<proteinExistence type="inferred from homology"/>
<keyword evidence="5" id="KW-0967">Endosome</keyword>
<evidence type="ECO:0000256" key="13">
    <source>
        <dbReference type="SAM" id="Phobius"/>
    </source>
</evidence>
<dbReference type="AlphaFoldDB" id="L5K605"/>
<feature type="transmembrane region" description="Helical" evidence="13">
    <location>
        <begin position="250"/>
        <end position="269"/>
    </location>
</feature>
<evidence type="ECO:0000256" key="4">
    <source>
        <dbReference type="ARBA" id="ARBA00022692"/>
    </source>
</evidence>
<keyword evidence="15" id="KW-1185">Reference proteome</keyword>
<organism evidence="14 15">
    <name type="scientific">Pteropus alecto</name>
    <name type="common">Black flying fox</name>
    <dbReference type="NCBI Taxonomy" id="9402"/>
    <lineage>
        <taxon>Eukaryota</taxon>
        <taxon>Metazoa</taxon>
        <taxon>Chordata</taxon>
        <taxon>Craniata</taxon>
        <taxon>Vertebrata</taxon>
        <taxon>Euteleostomi</taxon>
        <taxon>Mammalia</taxon>
        <taxon>Eutheria</taxon>
        <taxon>Laurasiatheria</taxon>
        <taxon>Chiroptera</taxon>
        <taxon>Yinpterochiroptera</taxon>
        <taxon>Pteropodoidea</taxon>
        <taxon>Pteropodidae</taxon>
        <taxon>Pteropodinae</taxon>
        <taxon>Pteropus</taxon>
    </lineage>
</organism>
<evidence type="ECO:0000313" key="14">
    <source>
        <dbReference type="EMBL" id="ELK06231.1"/>
    </source>
</evidence>
<comment type="similarity">
    <text evidence="3">Belongs to the OB-RGRP/VPS55 family.</text>
</comment>